<evidence type="ECO:0000256" key="3">
    <source>
        <dbReference type="ARBA" id="ARBA00022483"/>
    </source>
</evidence>
<dbReference type="FunFam" id="1.10.357.70:FF:000005">
    <property type="entry name" value="Exocyst complex component Sec6"/>
    <property type="match status" value="1"/>
</dbReference>
<dbReference type="Proteomes" id="UP000799302">
    <property type="component" value="Unassembled WGS sequence"/>
</dbReference>
<dbReference type="FunFam" id="1.10.357.50:FF:000006">
    <property type="entry name" value="Exocyst complex component sec6"/>
    <property type="match status" value="1"/>
</dbReference>
<dbReference type="GO" id="GO:0000145">
    <property type="term" value="C:exocyst"/>
    <property type="evidence" value="ECO:0007669"/>
    <property type="project" value="InterPro"/>
</dbReference>
<evidence type="ECO:0000256" key="1">
    <source>
        <dbReference type="ARBA" id="ARBA00009447"/>
    </source>
</evidence>
<keyword evidence="5" id="KW-1185">Reference proteome</keyword>
<dbReference type="OrthoDB" id="190098at2759"/>
<dbReference type="GO" id="GO:0006887">
    <property type="term" value="P:exocytosis"/>
    <property type="evidence" value="ECO:0007669"/>
    <property type="project" value="UniProtKB-KW"/>
</dbReference>
<keyword evidence="3" id="KW-0268">Exocytosis</keyword>
<dbReference type="Gene3D" id="1.10.357.70">
    <property type="entry name" value="Exocyst complex component Sec6, C-terminal domain"/>
    <property type="match status" value="1"/>
</dbReference>
<dbReference type="GO" id="GO:0000149">
    <property type="term" value="F:SNARE binding"/>
    <property type="evidence" value="ECO:0007669"/>
    <property type="project" value="TreeGrafter"/>
</dbReference>
<dbReference type="PANTHER" id="PTHR21292">
    <property type="entry name" value="EXOCYST COMPLEX COMPONENT SEC6-RELATED"/>
    <property type="match status" value="1"/>
</dbReference>
<evidence type="ECO:0000256" key="2">
    <source>
        <dbReference type="ARBA" id="ARBA00022448"/>
    </source>
</evidence>
<dbReference type="GO" id="GO:0051601">
    <property type="term" value="P:exocyst localization"/>
    <property type="evidence" value="ECO:0007669"/>
    <property type="project" value="TreeGrafter"/>
</dbReference>
<dbReference type="EMBL" id="MU004236">
    <property type="protein sequence ID" value="KAF2668263.1"/>
    <property type="molecule type" value="Genomic_DNA"/>
</dbReference>
<dbReference type="InterPro" id="IPR042532">
    <property type="entry name" value="EXOC3/Sec6_C"/>
</dbReference>
<keyword evidence="2" id="KW-0813">Transport</keyword>
<dbReference type="AlphaFoldDB" id="A0A6A6UAC4"/>
<name>A0A6A6UAC4_9PEZI</name>
<protein>
    <submittedName>
        <fullName evidence="4">Exocyst complex component Sec6</fullName>
    </submittedName>
</protein>
<dbReference type="PANTHER" id="PTHR21292:SF1">
    <property type="entry name" value="EXOCYST COMPLEX COMPONENT 3"/>
    <property type="match status" value="1"/>
</dbReference>
<dbReference type="Pfam" id="PF06046">
    <property type="entry name" value="Sec6"/>
    <property type="match status" value="1"/>
</dbReference>
<gene>
    <name evidence="4" type="ORF">BT63DRAFT_433166</name>
</gene>
<evidence type="ECO:0000313" key="5">
    <source>
        <dbReference type="Proteomes" id="UP000799302"/>
    </source>
</evidence>
<sequence>MRNGIGETVNVKLAELLRNPDDLDKIPTLKAEFTRKKAAVDGQLRIGLEEQLNVTQAGMTSISDGQRTVELIKTELQKIDKLCAEAQTLITDFPHINLVSTTHRNFSLVENMRKDVEEFDQRLDVIERLLDEDDQDMENQPNLLAIHHELTKLRDVKDSAMDQVSRAGESAEELINNLRLATGATVQEYFGRLDQTVDRFDDHIGVTCMNLIGCVEDNPGLVVRLALIIEEEEKSDKKARALQDARQEYRDLAGRFESITTNQKGVRGYKEKFLKCIELHAEPYWEETTNAFQESPDNLFKILRWWFNDLNTVKLGMTSLMPKKWKIFQTYAVIYHRMMHDWLIQLIDDPELRPPQMLSIVNWSDNYYEKTKKLGLSTDWQVPHLIDDRAGELIREYRQLIIKAVDEWMDRMARTDTISFQSREENALDQDEYERFRTKTMADMWRMLAQQLEVARSSDREDIVEGVVDAMFRALQNRQRMWEKLIDQDLANYQDANASQDGGYQGFQDWLIAIANDQIACIDDDAEGGLGYLTRFSQDVQQYVSDGYWTKSITQLEALKDGYVDLSTHCLGVFSQLIFAIDFKILLAEFFTPTWYTKLGMKQAMTTFEDYLNDYRSVLHPSLHDILATELSTRMLVAYLGCVRNKGVKFRRSDPFNEKFRDDISTVFDFFSQFTTFDVIRDEWRVIEGMVDLVAEEKANIPNAYQAFKERYWDVGMSWVEAVLKSRDDYERSMLNGVKARAAEMEVVRGEETVMSKVK</sequence>
<reference evidence="4" key="1">
    <citation type="journal article" date="2020" name="Stud. Mycol.">
        <title>101 Dothideomycetes genomes: a test case for predicting lifestyles and emergence of pathogens.</title>
        <authorList>
            <person name="Haridas S."/>
            <person name="Albert R."/>
            <person name="Binder M."/>
            <person name="Bloem J."/>
            <person name="Labutti K."/>
            <person name="Salamov A."/>
            <person name="Andreopoulos B."/>
            <person name="Baker S."/>
            <person name="Barry K."/>
            <person name="Bills G."/>
            <person name="Bluhm B."/>
            <person name="Cannon C."/>
            <person name="Castanera R."/>
            <person name="Culley D."/>
            <person name="Daum C."/>
            <person name="Ezra D."/>
            <person name="Gonzalez J."/>
            <person name="Henrissat B."/>
            <person name="Kuo A."/>
            <person name="Liang C."/>
            <person name="Lipzen A."/>
            <person name="Lutzoni F."/>
            <person name="Magnuson J."/>
            <person name="Mondo S."/>
            <person name="Nolan M."/>
            <person name="Ohm R."/>
            <person name="Pangilinan J."/>
            <person name="Park H.-J."/>
            <person name="Ramirez L."/>
            <person name="Alfaro M."/>
            <person name="Sun H."/>
            <person name="Tritt A."/>
            <person name="Yoshinaga Y."/>
            <person name="Zwiers L.-H."/>
            <person name="Turgeon B."/>
            <person name="Goodwin S."/>
            <person name="Spatafora J."/>
            <person name="Crous P."/>
            <person name="Grigoriev I."/>
        </authorList>
    </citation>
    <scope>NUCLEOTIDE SEQUENCE</scope>
    <source>
        <strain evidence="4">CBS 115976</strain>
    </source>
</reference>
<dbReference type="Gene3D" id="1.10.357.50">
    <property type="match status" value="1"/>
</dbReference>
<evidence type="ECO:0000313" key="4">
    <source>
        <dbReference type="EMBL" id="KAF2668263.1"/>
    </source>
</evidence>
<proteinExistence type="inferred from homology"/>
<organism evidence="4 5">
    <name type="scientific">Microthyrium microscopicum</name>
    <dbReference type="NCBI Taxonomy" id="703497"/>
    <lineage>
        <taxon>Eukaryota</taxon>
        <taxon>Fungi</taxon>
        <taxon>Dikarya</taxon>
        <taxon>Ascomycota</taxon>
        <taxon>Pezizomycotina</taxon>
        <taxon>Dothideomycetes</taxon>
        <taxon>Dothideomycetes incertae sedis</taxon>
        <taxon>Microthyriales</taxon>
        <taxon>Microthyriaceae</taxon>
        <taxon>Microthyrium</taxon>
    </lineage>
</organism>
<dbReference type="InterPro" id="IPR010326">
    <property type="entry name" value="EXOC3/Sec6"/>
</dbReference>
<comment type="similarity">
    <text evidence="1">Belongs to the SEC6 family.</text>
</comment>
<accession>A0A6A6UAC4</accession>